<dbReference type="OrthoDB" id="3563642at2759"/>
<dbReference type="InterPro" id="IPR036397">
    <property type="entry name" value="RNaseH_sf"/>
</dbReference>
<evidence type="ECO:0000313" key="4">
    <source>
        <dbReference type="Proteomes" id="UP000237438"/>
    </source>
</evidence>
<keyword evidence="1" id="KW-0694">RNA-binding</keyword>
<reference evidence="3 4" key="1">
    <citation type="submission" date="2017-10" db="EMBL/GenBank/DDBJ databases">
        <title>Development of genomic resources for the powdery mildew, Erysiphe pulchra.</title>
        <authorList>
            <person name="Wadl P.A."/>
            <person name="Mack B.M."/>
            <person name="Moore G."/>
            <person name="Beltz S.B."/>
        </authorList>
    </citation>
    <scope>NUCLEOTIDE SEQUENCE [LARGE SCALE GENOMIC DNA]</scope>
    <source>
        <strain evidence="3">Cflorida</strain>
    </source>
</reference>
<feature type="non-terminal residue" evidence="3">
    <location>
        <position position="672"/>
    </location>
</feature>
<dbReference type="InterPro" id="IPR012337">
    <property type="entry name" value="RNaseH-like_sf"/>
</dbReference>
<dbReference type="GO" id="GO:0005634">
    <property type="term" value="C:nucleus"/>
    <property type="evidence" value="ECO:0007669"/>
    <property type="project" value="UniProtKB-ARBA"/>
</dbReference>
<dbReference type="PROSITE" id="PS50994">
    <property type="entry name" value="INTEGRASE"/>
    <property type="match status" value="1"/>
</dbReference>
<dbReference type="Gene3D" id="3.30.420.10">
    <property type="entry name" value="Ribonuclease H-like superfamily/Ribonuclease H"/>
    <property type="match status" value="1"/>
</dbReference>
<organism evidence="3 4">
    <name type="scientific">Erysiphe pulchra</name>
    <dbReference type="NCBI Taxonomy" id="225359"/>
    <lineage>
        <taxon>Eukaryota</taxon>
        <taxon>Fungi</taxon>
        <taxon>Dikarya</taxon>
        <taxon>Ascomycota</taxon>
        <taxon>Pezizomycotina</taxon>
        <taxon>Leotiomycetes</taxon>
        <taxon>Erysiphales</taxon>
        <taxon>Erysiphaceae</taxon>
        <taxon>Erysiphe</taxon>
    </lineage>
</organism>
<comment type="caution">
    <text evidence="3">The sequence shown here is derived from an EMBL/GenBank/DDBJ whole genome shotgun (WGS) entry which is preliminary data.</text>
</comment>
<proteinExistence type="predicted"/>
<feature type="domain" description="Integrase catalytic" evidence="2">
    <location>
        <begin position="454"/>
        <end position="632"/>
    </location>
</feature>
<evidence type="ECO:0000256" key="1">
    <source>
        <dbReference type="ARBA" id="ARBA00022884"/>
    </source>
</evidence>
<dbReference type="SUPFAM" id="SSF53098">
    <property type="entry name" value="Ribonuclease H-like"/>
    <property type="match status" value="1"/>
</dbReference>
<keyword evidence="4" id="KW-1185">Reference proteome</keyword>
<dbReference type="STRING" id="225359.A0A2S4PKH1"/>
<dbReference type="EMBL" id="PEDP01002750">
    <property type="protein sequence ID" value="POS82477.1"/>
    <property type="molecule type" value="Genomic_DNA"/>
</dbReference>
<evidence type="ECO:0000313" key="3">
    <source>
        <dbReference type="EMBL" id="POS82477.1"/>
    </source>
</evidence>
<dbReference type="GO" id="GO:0015074">
    <property type="term" value="P:DNA integration"/>
    <property type="evidence" value="ECO:0007669"/>
    <property type="project" value="InterPro"/>
</dbReference>
<gene>
    <name evidence="3" type="ORF">EPUL_005915</name>
</gene>
<dbReference type="InterPro" id="IPR001584">
    <property type="entry name" value="Integrase_cat-core"/>
</dbReference>
<evidence type="ECO:0000259" key="2">
    <source>
        <dbReference type="PROSITE" id="PS50994"/>
    </source>
</evidence>
<protein>
    <recommendedName>
        <fullName evidence="2">Integrase catalytic domain-containing protein</fullName>
    </recommendedName>
</protein>
<name>A0A2S4PKH1_9PEZI</name>
<dbReference type="GO" id="GO:0003723">
    <property type="term" value="F:RNA binding"/>
    <property type="evidence" value="ECO:0007669"/>
    <property type="project" value="UniProtKB-KW"/>
</dbReference>
<dbReference type="Proteomes" id="UP000237438">
    <property type="component" value="Unassembled WGS sequence"/>
</dbReference>
<sequence length="672" mass="76851">MRSQYETEQQQQKDFTEWSTVTLADFIAKNTDKSIEECLNLMTERLRKIQSRLDSIYQTPKALRDRLINACRSIPECSFACYSPASTLEGFCAQLQSSIATALEVVRISPAHRSINQSGQYIGDQNHEQFFTDRRYHGVKRFHRTTQKSYSQVRSTKKCFVCKRLGCWSTKHSQREKDQSLNEFRKRIQRNGRKIDEDLIRQYIVDYEGQDTTDTIDSDEEEFEALMVQLKLEEDDSIPETSQYMTAYGEIDGFNAISQLHDKSFYHALTAAVPIKDRTNRYNSLTFQDIMIDTGAAQWSTAREAQVRALQKLRNIIIDSSTAGQVRTIFGMGATTSLGTISLETNIGIINFHVLPSNTPLLLSPKDMDTLKQEFPVVRKIGHPFLLLTDITTTIIHSCDAECHLTEPELRQLHRRFGHPSSRRLLQILKRSGHNINSNIVKHLSKYCHLCQLHGKSPGRFKFTLRDDIEFNHSIIVDVMYIEGNPVLHVIDEATRFGAARWLKSISTQHTWDMLRNCWIDVYIGPPDLITHDAGSNFASREFRQHAEAMNIKTKQVPVEAHQSVGIVERYHAPLRRAYIIIASEMKGKVIDKEMMLQMAVKAVNDTAGPRGLVPTLLVFGAYPRMSEVDPPAPSIFERANAIKAVMKEVRKMLFYKTGTRGSSDEKWTVYG</sequence>
<accession>A0A2S4PKH1</accession>
<dbReference type="AlphaFoldDB" id="A0A2S4PKH1"/>